<comment type="caution">
    <text evidence="2">The sequence shown here is derived from an EMBL/GenBank/DDBJ whole genome shotgun (WGS) entry which is preliminary data.</text>
</comment>
<dbReference type="InterPro" id="IPR001466">
    <property type="entry name" value="Beta-lactam-related"/>
</dbReference>
<dbReference type="PANTHER" id="PTHR46825">
    <property type="entry name" value="D-ALANYL-D-ALANINE-CARBOXYPEPTIDASE/ENDOPEPTIDASE AMPH"/>
    <property type="match status" value="1"/>
</dbReference>
<dbReference type="Proteomes" id="UP000017837">
    <property type="component" value="Unassembled WGS sequence"/>
</dbReference>
<dbReference type="PANTHER" id="PTHR46825:SF9">
    <property type="entry name" value="BETA-LACTAMASE-RELATED DOMAIN-CONTAINING PROTEIN"/>
    <property type="match status" value="1"/>
</dbReference>
<reference evidence="2 3" key="1">
    <citation type="journal article" date="2014" name="Nature">
        <title>Sequential evolution of bacterial morphology by co-option of a developmental regulator.</title>
        <authorList>
            <person name="Jiang C."/>
            <person name="Brown P.J."/>
            <person name="Ducret A."/>
            <person name="Brun Y.V."/>
        </authorList>
    </citation>
    <scope>NUCLEOTIDE SEQUENCE [LARGE SCALE GENOMIC DNA]</scope>
    <source>
        <strain evidence="2 3">DSM 16100</strain>
    </source>
</reference>
<name>V4PYD5_9CAUL</name>
<dbReference type="InterPro" id="IPR050491">
    <property type="entry name" value="AmpC-like"/>
</dbReference>
<feature type="domain" description="Beta-lactamase-related" evidence="1">
    <location>
        <begin position="58"/>
        <end position="387"/>
    </location>
</feature>
<evidence type="ECO:0000313" key="3">
    <source>
        <dbReference type="Proteomes" id="UP000017837"/>
    </source>
</evidence>
<dbReference type="STRING" id="1121022.GCA_000376105_00858"/>
<proteinExistence type="predicted"/>
<dbReference type="Gene3D" id="3.40.710.10">
    <property type="entry name" value="DD-peptidase/beta-lactamase superfamily"/>
    <property type="match status" value="1"/>
</dbReference>
<sequence length="407" mass="43556">MRRDVLAGVAGGLTAGGLTLWAGATYLPKAAIRLPGTSAPAEPAPAPEPPLKDWPTLDAVAQRMIERKVTPGLSLSVMRDGHLLYSAGYGRSQLAPSHDVTPHTGFRIASISKQFTAAAILLLAEAGKLSLGDPLARFIPDFPRADVMTLRQLLSHTAGLDDYLSGRHADILTAAQTHDYTQQGLLEAIKTSDPLFRCPPGMKWVYSNTGFALLGIVVERLSGLSLAEFCRQRLFIPAGMSRTGIDPVTLSAPDLCEGHRANRSLRDGFGQVWPVSPSFAGGSGGVRSTSADLCRWHAALLTGKILKASSLAAMLTPTRLKDDSFALDRENTRAPGYGLGMRLGFIDGTPFFTHSGRINGFTGQLLTLPTQRLTLAVLYNCDGANDGGFFPAQHDLRQEAIRLGRMA</sequence>
<dbReference type="Pfam" id="PF00144">
    <property type="entry name" value="Beta-lactamase"/>
    <property type="match status" value="1"/>
</dbReference>
<accession>V4PYD5</accession>
<dbReference type="PATRIC" id="fig|1121022.4.peg.1145"/>
<dbReference type="eggNOG" id="COG1680">
    <property type="taxonomic scope" value="Bacteria"/>
</dbReference>
<dbReference type="SUPFAM" id="SSF56601">
    <property type="entry name" value="beta-lactamase/transpeptidase-like"/>
    <property type="match status" value="1"/>
</dbReference>
<keyword evidence="3" id="KW-1185">Reference proteome</keyword>
<dbReference type="InterPro" id="IPR012338">
    <property type="entry name" value="Beta-lactam/transpept-like"/>
</dbReference>
<gene>
    <name evidence="2" type="ORF">ABENE_05755</name>
</gene>
<evidence type="ECO:0000259" key="1">
    <source>
        <dbReference type="Pfam" id="PF00144"/>
    </source>
</evidence>
<dbReference type="EMBL" id="AWGB01000008">
    <property type="protein sequence ID" value="ESQ93406.1"/>
    <property type="molecule type" value="Genomic_DNA"/>
</dbReference>
<protein>
    <recommendedName>
        <fullName evidence="1">Beta-lactamase-related domain-containing protein</fullName>
    </recommendedName>
</protein>
<dbReference type="AlphaFoldDB" id="V4PYD5"/>
<organism evidence="2 3">
    <name type="scientific">Asticcacaulis benevestitus DSM 16100 = ATCC BAA-896</name>
    <dbReference type="NCBI Taxonomy" id="1121022"/>
    <lineage>
        <taxon>Bacteria</taxon>
        <taxon>Pseudomonadati</taxon>
        <taxon>Pseudomonadota</taxon>
        <taxon>Alphaproteobacteria</taxon>
        <taxon>Caulobacterales</taxon>
        <taxon>Caulobacteraceae</taxon>
        <taxon>Asticcacaulis</taxon>
    </lineage>
</organism>
<evidence type="ECO:0000313" key="2">
    <source>
        <dbReference type="EMBL" id="ESQ93406.1"/>
    </source>
</evidence>